<dbReference type="InterPro" id="IPR008271">
    <property type="entry name" value="Ser/Thr_kinase_AS"/>
</dbReference>
<dbReference type="InterPro" id="IPR011047">
    <property type="entry name" value="Quinoprotein_ADH-like_sf"/>
</dbReference>
<evidence type="ECO:0000259" key="6">
    <source>
        <dbReference type="PROSITE" id="PS50011"/>
    </source>
</evidence>
<evidence type="ECO:0000256" key="5">
    <source>
        <dbReference type="PROSITE-ProRule" id="PRU10141"/>
    </source>
</evidence>
<dbReference type="SMART" id="SM00564">
    <property type="entry name" value="PQQ"/>
    <property type="match status" value="6"/>
</dbReference>
<evidence type="ECO:0000256" key="2">
    <source>
        <dbReference type="ARBA" id="ARBA00022741"/>
    </source>
</evidence>
<evidence type="ECO:0000256" key="4">
    <source>
        <dbReference type="ARBA" id="ARBA00022840"/>
    </source>
</evidence>
<dbReference type="SMART" id="SM00220">
    <property type="entry name" value="S_TKc"/>
    <property type="match status" value="1"/>
</dbReference>
<dbReference type="SUPFAM" id="SSF50998">
    <property type="entry name" value="Quinoprotein alcohol dehydrogenase-like"/>
    <property type="match status" value="2"/>
</dbReference>
<dbReference type="GO" id="GO:0005524">
    <property type="term" value="F:ATP binding"/>
    <property type="evidence" value="ECO:0007669"/>
    <property type="project" value="UniProtKB-UniRule"/>
</dbReference>
<dbReference type="InterPro" id="IPR015943">
    <property type="entry name" value="WD40/YVTN_repeat-like_dom_sf"/>
</dbReference>
<dbReference type="PROSITE" id="PS00108">
    <property type="entry name" value="PROTEIN_KINASE_ST"/>
    <property type="match status" value="1"/>
</dbReference>
<dbReference type="InterPro" id="IPR002372">
    <property type="entry name" value="PQQ_rpt_dom"/>
</dbReference>
<dbReference type="Pfam" id="PF00069">
    <property type="entry name" value="Pkinase"/>
    <property type="match status" value="1"/>
</dbReference>
<gene>
    <name evidence="7" type="ORF">J4573_51750</name>
</gene>
<feature type="domain" description="Protein kinase" evidence="6">
    <location>
        <begin position="15"/>
        <end position="264"/>
    </location>
</feature>
<dbReference type="InterPro" id="IPR018391">
    <property type="entry name" value="PQQ_b-propeller_rpt"/>
</dbReference>
<keyword evidence="2 5" id="KW-0547">Nucleotide-binding</keyword>
<dbReference type="Gene3D" id="2.130.10.10">
    <property type="entry name" value="YVTN repeat-like/Quinoprotein amine dehydrogenase"/>
    <property type="match status" value="2"/>
</dbReference>
<dbReference type="AlphaFoldDB" id="A0A939T732"/>
<keyword evidence="3" id="KW-0418">Kinase</keyword>
<sequence>MTDVDARELTQVGPYRVIRLLGAGGMGRVYLAASASGRAVAVKVVRPELAGNADFRQRFRAEVNAAKAVSGAFTTPVVDADPDGPLPWLATAYVAGPSLQTAIQDYGPMPEPTLRVLGAGLAEALVAIHRSGIVHRDLKPSNILLAADGPRVIDFGISKAVDGTALTAEGQVVGSAGYMSPEHVAGGGALGPASDVFSLGAVLAFAATGRPPFGTGPFHVLMFRARHEAPQLDGVPPALVSLIAACMHKDPAQRPAAEQLPGLLGGVAGAAAGGVAGGAAGGVAGGAAPGWLPRPLENELLTMQEHLRTLVLTQAEAPPSPLLKRRSVLLGGGAVVAAAAVAGGTTVLLRSVGGGSGSGSGGKAAVTPAAGWTADLPGASMAPAGMAGNVLVCAGRSGAAGFDIATGKQVWSIDGGQNSVIRPYQQRVFAVRNDGKLHALDARTGKELWATEVEGERAPQIEQLSPAVLVATVGDTRLFGIDAATGQRRWVHAPPSDRFLSETVTQGGLLLRVDSGGGVASFEQFQKTGDINSHRSGSFYALDLNKGTVSWSQQGGDAALYAPPNGNALYAFDAQMNLQSLNPSTGTPVWSKPSGLAVSTLPMYSDSLSLVEGTLYCYPLTIMQGVKTGLVAAFDPANGRPLWKVTAAGRTGYSFAVSGRTLAFADTALHGLDNRTGKVMWTADPKLGKLDLAGPAGDLIMAGSANALYGLDTRTGRQVWQQAVTGGAAQAGQASWGVMRVPGQLFATFGSKLFAYRLPGVPPPA</sequence>
<evidence type="ECO:0000313" key="8">
    <source>
        <dbReference type="Proteomes" id="UP000669179"/>
    </source>
</evidence>
<evidence type="ECO:0000313" key="7">
    <source>
        <dbReference type="EMBL" id="MBO2455631.1"/>
    </source>
</evidence>
<keyword evidence="8" id="KW-1185">Reference proteome</keyword>
<dbReference type="InterPro" id="IPR000719">
    <property type="entry name" value="Prot_kinase_dom"/>
</dbReference>
<dbReference type="PROSITE" id="PS50011">
    <property type="entry name" value="PROTEIN_KINASE_DOM"/>
    <property type="match status" value="1"/>
</dbReference>
<keyword evidence="4 5" id="KW-0067">ATP-binding</keyword>
<dbReference type="PROSITE" id="PS00107">
    <property type="entry name" value="PROTEIN_KINASE_ATP"/>
    <property type="match status" value="1"/>
</dbReference>
<dbReference type="RefSeq" id="WP_208263854.1">
    <property type="nucleotide sequence ID" value="NZ_JAGEOJ010000039.1"/>
</dbReference>
<comment type="caution">
    <text evidence="7">The sequence shown here is derived from an EMBL/GenBank/DDBJ whole genome shotgun (WGS) entry which is preliminary data.</text>
</comment>
<dbReference type="InterPro" id="IPR011009">
    <property type="entry name" value="Kinase-like_dom_sf"/>
</dbReference>
<dbReference type="Gene3D" id="1.10.510.10">
    <property type="entry name" value="Transferase(Phosphotransferase) domain 1"/>
    <property type="match status" value="1"/>
</dbReference>
<dbReference type="SUPFAM" id="SSF56112">
    <property type="entry name" value="Protein kinase-like (PK-like)"/>
    <property type="match status" value="1"/>
</dbReference>
<dbReference type="CDD" id="cd14014">
    <property type="entry name" value="STKc_PknB_like"/>
    <property type="match status" value="1"/>
</dbReference>
<dbReference type="PANTHER" id="PTHR43289">
    <property type="entry name" value="MITOGEN-ACTIVATED PROTEIN KINASE KINASE KINASE 20-RELATED"/>
    <property type="match status" value="1"/>
</dbReference>
<dbReference type="EMBL" id="JAGEOJ010000039">
    <property type="protein sequence ID" value="MBO2455631.1"/>
    <property type="molecule type" value="Genomic_DNA"/>
</dbReference>
<organism evidence="7 8">
    <name type="scientific">Actinomadura barringtoniae</name>
    <dbReference type="NCBI Taxonomy" id="1427535"/>
    <lineage>
        <taxon>Bacteria</taxon>
        <taxon>Bacillati</taxon>
        <taxon>Actinomycetota</taxon>
        <taxon>Actinomycetes</taxon>
        <taxon>Streptosporangiales</taxon>
        <taxon>Thermomonosporaceae</taxon>
        <taxon>Actinomadura</taxon>
    </lineage>
</organism>
<dbReference type="PANTHER" id="PTHR43289:SF34">
    <property type="entry name" value="SERINE_THREONINE-PROTEIN KINASE YBDM-RELATED"/>
    <property type="match status" value="1"/>
</dbReference>
<evidence type="ECO:0000256" key="1">
    <source>
        <dbReference type="ARBA" id="ARBA00022679"/>
    </source>
</evidence>
<dbReference type="Pfam" id="PF13360">
    <property type="entry name" value="PQQ_2"/>
    <property type="match status" value="2"/>
</dbReference>
<dbReference type="GO" id="GO:0004674">
    <property type="term" value="F:protein serine/threonine kinase activity"/>
    <property type="evidence" value="ECO:0007669"/>
    <property type="project" value="TreeGrafter"/>
</dbReference>
<dbReference type="InterPro" id="IPR017441">
    <property type="entry name" value="Protein_kinase_ATP_BS"/>
</dbReference>
<keyword evidence="1" id="KW-0808">Transferase</keyword>
<proteinExistence type="predicted"/>
<evidence type="ECO:0000256" key="3">
    <source>
        <dbReference type="ARBA" id="ARBA00022777"/>
    </source>
</evidence>
<feature type="binding site" evidence="5">
    <location>
        <position position="43"/>
    </location>
    <ligand>
        <name>ATP</name>
        <dbReference type="ChEBI" id="CHEBI:30616"/>
    </ligand>
</feature>
<reference evidence="7" key="1">
    <citation type="submission" date="2021-03" db="EMBL/GenBank/DDBJ databases">
        <authorList>
            <person name="Kanchanasin P."/>
            <person name="Saeng-In P."/>
            <person name="Phongsopitanun W."/>
            <person name="Yuki M."/>
            <person name="Kudo T."/>
            <person name="Ohkuma M."/>
            <person name="Tanasupawat S."/>
        </authorList>
    </citation>
    <scope>NUCLEOTIDE SEQUENCE</scope>
    <source>
        <strain evidence="7">GKU 128</strain>
    </source>
</reference>
<accession>A0A939T732</accession>
<protein>
    <submittedName>
        <fullName evidence="7">PQQ-binding-like beta-propeller repeat protein</fullName>
    </submittedName>
</protein>
<dbReference type="Gene3D" id="3.30.200.20">
    <property type="entry name" value="Phosphorylase Kinase, domain 1"/>
    <property type="match status" value="1"/>
</dbReference>
<dbReference type="Proteomes" id="UP000669179">
    <property type="component" value="Unassembled WGS sequence"/>
</dbReference>
<name>A0A939T732_9ACTN</name>